<comment type="similarity">
    <text evidence="1">Belongs to the phosphosulfolactate synthase family.</text>
</comment>
<name>A0A9X2S944_9BACL</name>
<comment type="caution">
    <text evidence="2">The sequence shown here is derived from an EMBL/GenBank/DDBJ whole genome shotgun (WGS) entry which is preliminary data.</text>
</comment>
<dbReference type="EMBL" id="JANIPJ010000002">
    <property type="protein sequence ID" value="MCR2803123.1"/>
    <property type="molecule type" value="Genomic_DNA"/>
</dbReference>
<dbReference type="InterPro" id="IPR013785">
    <property type="entry name" value="Aldolase_TIM"/>
</dbReference>
<evidence type="ECO:0000256" key="1">
    <source>
        <dbReference type="ARBA" id="ARBA00010424"/>
    </source>
</evidence>
<sequence>MRIAELDNWHQLLKDPSCKRGSDRSQGLGKTMVIDKGMGIHSFTDFVQVAGPYVDIIKIGFGTAVLYRPEVLRKKLELAASSGIITMPGGTLLEAAVQQGTVHSFLETISALGFTGIEVSDGTIEMDRMKRTKLIKDCVRRGLTVTTEYGKKAAGSLIDPEELAFTAQCDWEAGAELVTIEARESGVNVGLFDEKGQCREDVLDEVIGKFGKFDMLMWEAPMKSQQADLLLQFGPSVHLGNIAPADALGLEAMRRGLRSDTFQFGQRAEYTDYMI</sequence>
<dbReference type="RefSeq" id="WP_257443115.1">
    <property type="nucleotide sequence ID" value="NZ_JANIPJ010000002.1"/>
</dbReference>
<evidence type="ECO:0000313" key="3">
    <source>
        <dbReference type="Proteomes" id="UP001141950"/>
    </source>
</evidence>
<accession>A0A9X2S944</accession>
<dbReference type="InterPro" id="IPR036112">
    <property type="entry name" value="ComA_synth_sf"/>
</dbReference>
<dbReference type="InterPro" id="IPR003830">
    <property type="entry name" value="ComA_synth"/>
</dbReference>
<dbReference type="Proteomes" id="UP001141950">
    <property type="component" value="Unassembled WGS sequence"/>
</dbReference>
<gene>
    <name evidence="2" type="ORF">NQZ67_04430</name>
</gene>
<dbReference type="SUPFAM" id="SSF102110">
    <property type="entry name" value="(2r)-phospho-3-sulfolactate synthase ComA"/>
    <property type="match status" value="1"/>
</dbReference>
<evidence type="ECO:0000313" key="2">
    <source>
        <dbReference type="EMBL" id="MCR2803123.1"/>
    </source>
</evidence>
<proteinExistence type="inferred from homology"/>
<keyword evidence="3" id="KW-1185">Reference proteome</keyword>
<protein>
    <submittedName>
        <fullName evidence="2">Phosphosulfolactate synthase</fullName>
    </submittedName>
</protein>
<organism evidence="2 3">
    <name type="scientific">Paenibacillus soyae</name>
    <dbReference type="NCBI Taxonomy" id="2969249"/>
    <lineage>
        <taxon>Bacteria</taxon>
        <taxon>Bacillati</taxon>
        <taxon>Bacillota</taxon>
        <taxon>Bacilli</taxon>
        <taxon>Bacillales</taxon>
        <taxon>Paenibacillaceae</taxon>
        <taxon>Paenibacillus</taxon>
    </lineage>
</organism>
<reference evidence="2" key="1">
    <citation type="submission" date="2022-08" db="EMBL/GenBank/DDBJ databases">
        <title>The genomic sequence of strain Paenibacillus sp. SCIV0701.</title>
        <authorList>
            <person name="Zhao H."/>
        </authorList>
    </citation>
    <scope>NUCLEOTIDE SEQUENCE</scope>
    <source>
        <strain evidence="2">SCIV0701</strain>
    </source>
</reference>
<dbReference type="AlphaFoldDB" id="A0A9X2S944"/>
<dbReference type="Pfam" id="PF02679">
    <property type="entry name" value="ComA"/>
    <property type="match status" value="1"/>
</dbReference>
<dbReference type="Gene3D" id="3.20.20.70">
    <property type="entry name" value="Aldolase class I"/>
    <property type="match status" value="1"/>
</dbReference>